<keyword evidence="7 8" id="KW-0472">Membrane</keyword>
<organism evidence="10 11">
    <name type="scientific">Candidatus Viadribacter manganicus</name>
    <dbReference type="NCBI Taxonomy" id="1759059"/>
    <lineage>
        <taxon>Bacteria</taxon>
        <taxon>Pseudomonadati</taxon>
        <taxon>Pseudomonadota</taxon>
        <taxon>Alphaproteobacteria</taxon>
        <taxon>Hyphomonadales</taxon>
        <taxon>Hyphomonadaceae</taxon>
        <taxon>Candidatus Viadribacter</taxon>
    </lineage>
</organism>
<dbReference type="InterPro" id="IPR004358">
    <property type="entry name" value="Sig_transdc_His_kin-like_C"/>
</dbReference>
<dbReference type="PANTHER" id="PTHR45453:SF1">
    <property type="entry name" value="PHOSPHATE REGULON SENSOR PROTEIN PHOR"/>
    <property type="match status" value="1"/>
</dbReference>
<evidence type="ECO:0000256" key="6">
    <source>
        <dbReference type="ARBA" id="ARBA00023012"/>
    </source>
</evidence>
<dbReference type="PANTHER" id="PTHR45453">
    <property type="entry name" value="PHOSPHATE REGULON SENSOR PROTEIN PHOR"/>
    <property type="match status" value="1"/>
</dbReference>
<dbReference type="Gene3D" id="3.30.565.10">
    <property type="entry name" value="Histidine kinase-like ATPase, C-terminal domain"/>
    <property type="match status" value="1"/>
</dbReference>
<keyword evidence="6" id="KW-0902">Two-component regulatory system</keyword>
<evidence type="ECO:0000256" key="8">
    <source>
        <dbReference type="SAM" id="Phobius"/>
    </source>
</evidence>
<dbReference type="STRING" id="1759059.ATE48_05640"/>
<evidence type="ECO:0000256" key="5">
    <source>
        <dbReference type="ARBA" id="ARBA00022777"/>
    </source>
</evidence>
<comment type="catalytic activity">
    <reaction evidence="1">
        <text>ATP + protein L-histidine = ADP + protein N-phospho-L-histidine.</text>
        <dbReference type="EC" id="2.7.13.3"/>
    </reaction>
</comment>
<keyword evidence="8" id="KW-1133">Transmembrane helix</keyword>
<evidence type="ECO:0000259" key="9">
    <source>
        <dbReference type="PROSITE" id="PS50109"/>
    </source>
</evidence>
<dbReference type="InterPro" id="IPR050351">
    <property type="entry name" value="BphY/WalK/GraS-like"/>
</dbReference>
<keyword evidence="5" id="KW-0418">Kinase</keyword>
<name>A0A1B1AFV1_9PROT</name>
<evidence type="ECO:0000256" key="7">
    <source>
        <dbReference type="ARBA" id="ARBA00023136"/>
    </source>
</evidence>
<dbReference type="SUPFAM" id="SSF55874">
    <property type="entry name" value="ATPase domain of HSP90 chaperone/DNA topoisomerase II/histidine kinase"/>
    <property type="match status" value="1"/>
</dbReference>
<dbReference type="KEGG" id="cbot:ATE48_05640"/>
<gene>
    <name evidence="10" type="ORF">ATE48_05640</name>
</gene>
<dbReference type="Proteomes" id="UP000092498">
    <property type="component" value="Chromosome"/>
</dbReference>
<keyword evidence="3" id="KW-0597">Phosphoprotein</keyword>
<dbReference type="InParanoid" id="A0A1B1AFV1"/>
<dbReference type="SMART" id="SM00388">
    <property type="entry name" value="HisKA"/>
    <property type="match status" value="1"/>
</dbReference>
<dbReference type="EMBL" id="CP013244">
    <property type="protein sequence ID" value="ANP45433.1"/>
    <property type="molecule type" value="Genomic_DNA"/>
</dbReference>
<proteinExistence type="predicted"/>
<evidence type="ECO:0000256" key="4">
    <source>
        <dbReference type="ARBA" id="ARBA00022679"/>
    </source>
</evidence>
<keyword evidence="11" id="KW-1185">Reference proteome</keyword>
<dbReference type="PROSITE" id="PS50109">
    <property type="entry name" value="HIS_KIN"/>
    <property type="match status" value="1"/>
</dbReference>
<dbReference type="FunCoup" id="A0A1B1AFV1">
    <property type="interactions" value="573"/>
</dbReference>
<dbReference type="FunFam" id="1.10.287.130:FF:000001">
    <property type="entry name" value="Two-component sensor histidine kinase"/>
    <property type="match status" value="1"/>
</dbReference>
<feature type="domain" description="Histidine kinase" evidence="9">
    <location>
        <begin position="195"/>
        <end position="443"/>
    </location>
</feature>
<dbReference type="AlphaFoldDB" id="A0A1B1AFV1"/>
<evidence type="ECO:0000313" key="11">
    <source>
        <dbReference type="Proteomes" id="UP000092498"/>
    </source>
</evidence>
<accession>A0A1B1AFV1</accession>
<dbReference type="InterPro" id="IPR036890">
    <property type="entry name" value="HATPase_C_sf"/>
</dbReference>
<dbReference type="InterPro" id="IPR000014">
    <property type="entry name" value="PAS"/>
</dbReference>
<dbReference type="Pfam" id="PF00512">
    <property type="entry name" value="HisKA"/>
    <property type="match status" value="1"/>
</dbReference>
<dbReference type="GO" id="GO:0016036">
    <property type="term" value="P:cellular response to phosphate starvation"/>
    <property type="evidence" value="ECO:0007669"/>
    <property type="project" value="TreeGrafter"/>
</dbReference>
<dbReference type="Gene3D" id="3.30.450.20">
    <property type="entry name" value="PAS domain"/>
    <property type="match status" value="1"/>
</dbReference>
<evidence type="ECO:0000256" key="3">
    <source>
        <dbReference type="ARBA" id="ARBA00022553"/>
    </source>
</evidence>
<feature type="transmembrane region" description="Helical" evidence="8">
    <location>
        <begin position="21"/>
        <end position="54"/>
    </location>
</feature>
<dbReference type="Gene3D" id="1.10.287.130">
    <property type="match status" value="1"/>
</dbReference>
<sequence>MVMNRLAPPRLRLDRLPAATWAAAGLAVLAAFLAFTTSLSAAVLMVLAGAASYWALRERQRFVISSSPGDQIGLIDLGQLTPLLEALPDPALLIDAESRIVGSNAAARRQMHFEARGQFLTSILRHPDVLEAVHAAVREGATGAVEYETPAQVDRHTRCYVAPVTWGADRAAMLVFHDQTARISTERMRADFLANASHELRTPLASLTLLIETLAGPARDDAADRDRFLGMMQIQADRMRRLIDDLLSLSRIELDEHVPPSDRADLAAVAREVADSLSPLLKERKINLDLNAPATPVRVVGERFQLAQVVQNLVDNAVKYTPDGGAVRMEIAASGDREETSAQAGRRWEEAGRVALLTPAAAANRSYAFIRVEDAGPGVAKRFLPRLGERFFRVERETGSERGGTGLGLAIVKHIVNRHRGGFLVESQPGRGSAFAAYVELAEED</sequence>
<dbReference type="Pfam" id="PF02518">
    <property type="entry name" value="HATPase_c"/>
    <property type="match status" value="1"/>
</dbReference>
<dbReference type="SUPFAM" id="SSF55785">
    <property type="entry name" value="PYP-like sensor domain (PAS domain)"/>
    <property type="match status" value="1"/>
</dbReference>
<dbReference type="SMART" id="SM00091">
    <property type="entry name" value="PAS"/>
    <property type="match status" value="1"/>
</dbReference>
<evidence type="ECO:0000256" key="1">
    <source>
        <dbReference type="ARBA" id="ARBA00000085"/>
    </source>
</evidence>
<dbReference type="InterPro" id="IPR036097">
    <property type="entry name" value="HisK_dim/P_sf"/>
</dbReference>
<dbReference type="GO" id="GO:0005886">
    <property type="term" value="C:plasma membrane"/>
    <property type="evidence" value="ECO:0007669"/>
    <property type="project" value="TreeGrafter"/>
</dbReference>
<reference evidence="10 11" key="1">
    <citation type="submission" date="2015-11" db="EMBL/GenBank/DDBJ databases">
        <title>Whole-Genome Sequence of Candidatus Oderbacter manganicum from the National Park Lower Oder Valley, Germany.</title>
        <authorList>
            <person name="Braun B."/>
            <person name="Liere K."/>
            <person name="Szewzyk U."/>
        </authorList>
    </citation>
    <scope>NUCLEOTIDE SEQUENCE [LARGE SCALE GENOMIC DNA]</scope>
    <source>
        <strain evidence="10 11">OTSz_A_272</strain>
    </source>
</reference>
<dbReference type="InterPro" id="IPR005467">
    <property type="entry name" value="His_kinase_dom"/>
</dbReference>
<dbReference type="GO" id="GO:0000155">
    <property type="term" value="F:phosphorelay sensor kinase activity"/>
    <property type="evidence" value="ECO:0007669"/>
    <property type="project" value="InterPro"/>
</dbReference>
<dbReference type="GO" id="GO:0004721">
    <property type="term" value="F:phosphoprotein phosphatase activity"/>
    <property type="evidence" value="ECO:0007669"/>
    <property type="project" value="TreeGrafter"/>
</dbReference>
<keyword evidence="8" id="KW-0812">Transmembrane</keyword>
<dbReference type="InterPro" id="IPR003661">
    <property type="entry name" value="HisK_dim/P_dom"/>
</dbReference>
<dbReference type="CDD" id="cd00082">
    <property type="entry name" value="HisKA"/>
    <property type="match status" value="1"/>
</dbReference>
<dbReference type="SUPFAM" id="SSF47384">
    <property type="entry name" value="Homodimeric domain of signal transducing histidine kinase"/>
    <property type="match status" value="1"/>
</dbReference>
<dbReference type="PRINTS" id="PR00344">
    <property type="entry name" value="BCTRLSENSOR"/>
</dbReference>
<evidence type="ECO:0000313" key="10">
    <source>
        <dbReference type="EMBL" id="ANP45433.1"/>
    </source>
</evidence>
<keyword evidence="4" id="KW-0808">Transferase</keyword>
<evidence type="ECO:0000256" key="2">
    <source>
        <dbReference type="ARBA" id="ARBA00012438"/>
    </source>
</evidence>
<dbReference type="SMART" id="SM00387">
    <property type="entry name" value="HATPase_c"/>
    <property type="match status" value="1"/>
</dbReference>
<dbReference type="InterPro" id="IPR035965">
    <property type="entry name" value="PAS-like_dom_sf"/>
</dbReference>
<dbReference type="InterPro" id="IPR003594">
    <property type="entry name" value="HATPase_dom"/>
</dbReference>
<dbReference type="EC" id="2.7.13.3" evidence="2"/>
<protein>
    <recommendedName>
        <fullName evidence="2">histidine kinase</fullName>
        <ecNumber evidence="2">2.7.13.3</ecNumber>
    </recommendedName>
</protein>